<evidence type="ECO:0000313" key="2">
    <source>
        <dbReference type="Proteomes" id="UP000813463"/>
    </source>
</evidence>
<evidence type="ECO:0000313" key="3">
    <source>
        <dbReference type="RefSeq" id="XP_021850167.2"/>
    </source>
</evidence>
<organism evidence="2 3">
    <name type="scientific">Spinacia oleracea</name>
    <name type="common">Spinach</name>
    <dbReference type="NCBI Taxonomy" id="3562"/>
    <lineage>
        <taxon>Eukaryota</taxon>
        <taxon>Viridiplantae</taxon>
        <taxon>Streptophyta</taxon>
        <taxon>Embryophyta</taxon>
        <taxon>Tracheophyta</taxon>
        <taxon>Spermatophyta</taxon>
        <taxon>Magnoliopsida</taxon>
        <taxon>eudicotyledons</taxon>
        <taxon>Gunneridae</taxon>
        <taxon>Pentapetalae</taxon>
        <taxon>Caryophyllales</taxon>
        <taxon>Chenopodiaceae</taxon>
        <taxon>Chenopodioideae</taxon>
        <taxon>Anserineae</taxon>
        <taxon>Spinacia</taxon>
    </lineage>
</organism>
<accession>A0A9R0IIW1</accession>
<evidence type="ECO:0000256" key="1">
    <source>
        <dbReference type="SAM" id="MobiDB-lite"/>
    </source>
</evidence>
<name>A0A9R0IIW1_SPIOL</name>
<sequence>MSGSTSNKKKKDMKSSKTVDNTKEEIGQGELYSPNHAINIKTNKNNQQNNYYHREELEGNNMIGRGVANDIKNKMSIVKERLMEKLAAASVPSDALENTRHLFESVIKDVTVAAQGLTKEAIQKIKSHLADIIPSLSPSLTSKMVDDAEKEARAKESGDEGNREINGENKEEHKGKSYTSNIALKHTSKL</sequence>
<keyword evidence="2" id="KW-1185">Reference proteome</keyword>
<feature type="compositionally biased region" description="Basic and acidic residues" evidence="1">
    <location>
        <begin position="144"/>
        <end position="175"/>
    </location>
</feature>
<dbReference type="Proteomes" id="UP000813463">
    <property type="component" value="Chromosome 5"/>
</dbReference>
<dbReference type="AlphaFoldDB" id="A0A9R0IIW1"/>
<dbReference type="GeneID" id="110789771"/>
<dbReference type="RefSeq" id="XP_021850167.2">
    <property type="nucleotide sequence ID" value="XM_021994475.2"/>
</dbReference>
<proteinExistence type="predicted"/>
<dbReference type="KEGG" id="soe:110789771"/>
<feature type="compositionally biased region" description="Basic and acidic residues" evidence="1">
    <location>
        <begin position="13"/>
        <end position="26"/>
    </location>
</feature>
<protein>
    <submittedName>
        <fullName evidence="3">Uncharacterized protein</fullName>
    </submittedName>
</protein>
<reference evidence="3" key="2">
    <citation type="submission" date="2025-08" db="UniProtKB">
        <authorList>
            <consortium name="RefSeq"/>
        </authorList>
    </citation>
    <scope>IDENTIFICATION</scope>
    <source>
        <tissue evidence="3">Leaf</tissue>
    </source>
</reference>
<feature type="compositionally biased region" description="Low complexity" evidence="1">
    <location>
        <begin position="38"/>
        <end position="48"/>
    </location>
</feature>
<reference evidence="2" key="1">
    <citation type="journal article" date="2021" name="Nat. Commun.">
        <title>Genomic analyses provide insights into spinach domestication and the genetic basis of agronomic traits.</title>
        <authorList>
            <person name="Cai X."/>
            <person name="Sun X."/>
            <person name="Xu C."/>
            <person name="Sun H."/>
            <person name="Wang X."/>
            <person name="Ge C."/>
            <person name="Zhang Z."/>
            <person name="Wang Q."/>
            <person name="Fei Z."/>
            <person name="Jiao C."/>
            <person name="Wang Q."/>
        </authorList>
    </citation>
    <scope>NUCLEOTIDE SEQUENCE [LARGE SCALE GENOMIC DNA]</scope>
    <source>
        <strain evidence="2">cv. Varoflay</strain>
    </source>
</reference>
<feature type="region of interest" description="Disordered" evidence="1">
    <location>
        <begin position="142"/>
        <end position="190"/>
    </location>
</feature>
<gene>
    <name evidence="3" type="primary">LOC110789771</name>
</gene>
<feature type="region of interest" description="Disordered" evidence="1">
    <location>
        <begin position="1"/>
        <end position="48"/>
    </location>
</feature>